<evidence type="ECO:0000313" key="3">
    <source>
        <dbReference type="Proteomes" id="UP000462621"/>
    </source>
</evidence>
<evidence type="ECO:0000259" key="1">
    <source>
        <dbReference type="Pfam" id="PF10881"/>
    </source>
</evidence>
<dbReference type="EMBL" id="WEKT01000022">
    <property type="protein sequence ID" value="MZI94048.1"/>
    <property type="molecule type" value="Genomic_DNA"/>
</dbReference>
<dbReference type="RefSeq" id="WP_161156082.1">
    <property type="nucleotide sequence ID" value="NZ_WEKT01000022.1"/>
</dbReference>
<sequence>MINIFIVVVILVVFFYITQKYVLKQEQPSQYQYRKKGSLLNMSEGAFFNALVEAVGQHGVVLAKVSMTSVIIPHKTKNKKQWFIANNQIAKSYFDYVVCDSRTLEPRVIIELDNGRELDKGKIERQKLIIQVCKSAGLPLIGANIKLSYQVGRLRRLLAAHIDLIEPDKEVRFCKRCGAPMVLKIATQGEFKGRRFFTCSRQPHCTYTENYNVVFEENEHPEQSDY</sequence>
<comment type="caution">
    <text evidence="2">The sequence shown here is derived from an EMBL/GenBank/DDBJ whole genome shotgun (WGS) entry which is preliminary data.</text>
</comment>
<organism evidence="2 3">
    <name type="scientific">Vibrio eleionomae</name>
    <dbReference type="NCBI Taxonomy" id="2653505"/>
    <lineage>
        <taxon>Bacteria</taxon>
        <taxon>Pseudomonadati</taxon>
        <taxon>Pseudomonadota</taxon>
        <taxon>Gammaproteobacteria</taxon>
        <taxon>Vibrionales</taxon>
        <taxon>Vibrionaceae</taxon>
        <taxon>Vibrio</taxon>
    </lineage>
</organism>
<keyword evidence="3" id="KW-1185">Reference proteome</keyword>
<reference evidence="2 3" key="1">
    <citation type="submission" date="2019-10" db="EMBL/GenBank/DDBJ databases">
        <title>Vibrio sp. nov. isolated from a shrimp pond.</title>
        <authorList>
            <person name="Gomez-Gil B."/>
            <person name="Enciso-Ibarra J."/>
            <person name="Enciso-Ibarra K."/>
            <person name="Bolan-Mejia C."/>
        </authorList>
    </citation>
    <scope>NUCLEOTIDE SEQUENCE [LARGE SCALE GENOMIC DNA]</scope>
    <source>
        <strain evidence="2 3">CAIM 722</strain>
    </source>
</reference>
<proteinExistence type="predicted"/>
<dbReference type="AlphaFoldDB" id="A0A7X4LLA6"/>
<dbReference type="InterPro" id="IPR014538">
    <property type="entry name" value="UCP028063_topo_Znf"/>
</dbReference>
<dbReference type="Proteomes" id="UP000462621">
    <property type="component" value="Unassembled WGS sequence"/>
</dbReference>
<feature type="domain" description="DUF2726" evidence="1">
    <location>
        <begin position="38"/>
        <end position="158"/>
    </location>
</feature>
<dbReference type="Gene3D" id="3.30.65.10">
    <property type="entry name" value="Bacterial Topoisomerase I, domain 1"/>
    <property type="match status" value="1"/>
</dbReference>
<name>A0A7X4LLA6_9VIBR</name>
<dbReference type="InterPro" id="IPR024402">
    <property type="entry name" value="DUF2726"/>
</dbReference>
<accession>A0A7X4LLA6</accession>
<dbReference type="PIRSF" id="PIRSF028063">
    <property type="entry name" value="UCP028063"/>
    <property type="match status" value="1"/>
</dbReference>
<gene>
    <name evidence="2" type="ORF">F9817_12685</name>
</gene>
<dbReference type="Pfam" id="PF10881">
    <property type="entry name" value="DUF2726"/>
    <property type="match status" value="1"/>
</dbReference>
<protein>
    <submittedName>
        <fullName evidence="2">DUF2726 domain-containing protein</fullName>
    </submittedName>
</protein>
<evidence type="ECO:0000313" key="2">
    <source>
        <dbReference type="EMBL" id="MZI94048.1"/>
    </source>
</evidence>